<evidence type="ECO:0000256" key="1">
    <source>
        <dbReference type="SAM" id="Coils"/>
    </source>
</evidence>
<feature type="coiled-coil region" evidence="1">
    <location>
        <begin position="74"/>
        <end position="208"/>
    </location>
</feature>
<proteinExistence type="predicted"/>
<organism evidence="2 3">
    <name type="scientific">Tegillarca granosa</name>
    <name type="common">Malaysian cockle</name>
    <name type="synonym">Anadara granosa</name>
    <dbReference type="NCBI Taxonomy" id="220873"/>
    <lineage>
        <taxon>Eukaryota</taxon>
        <taxon>Metazoa</taxon>
        <taxon>Spiralia</taxon>
        <taxon>Lophotrochozoa</taxon>
        <taxon>Mollusca</taxon>
        <taxon>Bivalvia</taxon>
        <taxon>Autobranchia</taxon>
        <taxon>Pteriomorphia</taxon>
        <taxon>Arcoida</taxon>
        <taxon>Arcoidea</taxon>
        <taxon>Arcidae</taxon>
        <taxon>Tegillarca</taxon>
    </lineage>
</organism>
<gene>
    <name evidence="2" type="ORF">KUTeg_023192</name>
</gene>
<evidence type="ECO:0000313" key="2">
    <source>
        <dbReference type="EMBL" id="KAJ8299132.1"/>
    </source>
</evidence>
<name>A0ABQ9E5G7_TEGGR</name>
<keyword evidence="1" id="KW-0175">Coiled coil</keyword>
<dbReference type="InterPro" id="IPR034592">
    <property type="entry name" value="CCDC91"/>
</dbReference>
<dbReference type="Proteomes" id="UP001217089">
    <property type="component" value="Unassembled WGS sequence"/>
</dbReference>
<reference evidence="2 3" key="1">
    <citation type="submission" date="2022-12" db="EMBL/GenBank/DDBJ databases">
        <title>Chromosome-level genome of Tegillarca granosa.</title>
        <authorList>
            <person name="Kim J."/>
        </authorList>
    </citation>
    <scope>NUCLEOTIDE SEQUENCE [LARGE SCALE GENOMIC DNA]</scope>
    <source>
        <strain evidence="2">Teg-2019</strain>
        <tissue evidence="2">Adductor muscle</tissue>
    </source>
</reference>
<accession>A0ABQ9E5G7</accession>
<evidence type="ECO:0000313" key="3">
    <source>
        <dbReference type="Proteomes" id="UP001217089"/>
    </source>
</evidence>
<dbReference type="EMBL" id="JARBDR010000921">
    <property type="protein sequence ID" value="KAJ8299132.1"/>
    <property type="molecule type" value="Genomic_DNA"/>
</dbReference>
<dbReference type="PANTHER" id="PTHR35072">
    <property type="entry name" value="COILED-COIL DOMAIN-CONTAINING PROTEIN 91"/>
    <property type="match status" value="1"/>
</dbReference>
<sequence length="299" mass="35025">MILLNLKVDCCVRLTMDEDEDDFGDFGGFEAAEPVSPNVAQGGPAFPLEANNTVGVKPDLLCGQNKFPPIETLNRRYTDQSNVLNEELKSIRKESHQAVMAVIEEYKDLLKVNLELQKESYDQQLAKAVEEQQKLFQEKFNEQQQKFEQMLKEEKDKMEEEYKVVFNSQAEKQQEERENSIEMVKGILKEEKSKLDEYLQEEMEAIQKAVQEERLRSEETIKVLTDSIKEETIAHLEQQKQLDQVSRRRQLASLDVFLESARRQLTLLMENDSQSSNDNYYPNHKIHIKILQFTLLYYY</sequence>
<protein>
    <submittedName>
        <fullName evidence="2">Uncharacterized protein</fullName>
    </submittedName>
</protein>
<comment type="caution">
    <text evidence="2">The sequence shown here is derived from an EMBL/GenBank/DDBJ whole genome shotgun (WGS) entry which is preliminary data.</text>
</comment>
<keyword evidence="3" id="KW-1185">Reference proteome</keyword>
<dbReference type="PANTHER" id="PTHR35072:SF1">
    <property type="entry name" value="COILED-COIL DOMAIN-CONTAINING PROTEIN 91"/>
    <property type="match status" value="1"/>
</dbReference>